<evidence type="ECO:0000313" key="4">
    <source>
        <dbReference type="Proteomes" id="UP000178429"/>
    </source>
</evidence>
<dbReference type="EMBL" id="MGHL01000006">
    <property type="protein sequence ID" value="OGM70329.1"/>
    <property type="molecule type" value="Genomic_DNA"/>
</dbReference>
<evidence type="ECO:0000259" key="2">
    <source>
        <dbReference type="PROSITE" id="PS51186"/>
    </source>
</evidence>
<dbReference type="InterPro" id="IPR016181">
    <property type="entry name" value="Acyl_CoA_acyltransferase"/>
</dbReference>
<organism evidence="3 4">
    <name type="scientific">Candidatus Woesebacteria bacterium RIFCSPLOWO2_01_FULL_44_14</name>
    <dbReference type="NCBI Taxonomy" id="1802525"/>
    <lineage>
        <taxon>Bacteria</taxon>
        <taxon>Candidatus Woeseibacteriota</taxon>
    </lineage>
</organism>
<evidence type="ECO:0000256" key="1">
    <source>
        <dbReference type="ARBA" id="ARBA00022679"/>
    </source>
</evidence>
<evidence type="ECO:0000313" key="3">
    <source>
        <dbReference type="EMBL" id="OGM70329.1"/>
    </source>
</evidence>
<accession>A0A1F8C3A4</accession>
<dbReference type="PANTHER" id="PTHR13947">
    <property type="entry name" value="GNAT FAMILY N-ACETYLTRANSFERASE"/>
    <property type="match status" value="1"/>
</dbReference>
<dbReference type="STRING" id="1802525.A2975_04650"/>
<dbReference type="Proteomes" id="UP000178429">
    <property type="component" value="Unassembled WGS sequence"/>
</dbReference>
<dbReference type="Gene3D" id="3.40.630.30">
    <property type="match status" value="1"/>
</dbReference>
<feature type="domain" description="N-acetyltransferase" evidence="2">
    <location>
        <begin position="1"/>
        <end position="147"/>
    </location>
</feature>
<dbReference type="GO" id="GO:0008080">
    <property type="term" value="F:N-acetyltransferase activity"/>
    <property type="evidence" value="ECO:0007669"/>
    <property type="project" value="InterPro"/>
</dbReference>
<dbReference type="InterPro" id="IPR050769">
    <property type="entry name" value="NAT_camello-type"/>
</dbReference>
<keyword evidence="1" id="KW-0808">Transferase</keyword>
<dbReference type="Pfam" id="PF00583">
    <property type="entry name" value="Acetyltransf_1"/>
    <property type="match status" value="1"/>
</dbReference>
<reference evidence="3 4" key="1">
    <citation type="journal article" date="2016" name="Nat. Commun.">
        <title>Thousands of microbial genomes shed light on interconnected biogeochemical processes in an aquifer system.</title>
        <authorList>
            <person name="Anantharaman K."/>
            <person name="Brown C.T."/>
            <person name="Hug L.A."/>
            <person name="Sharon I."/>
            <person name="Castelle C.J."/>
            <person name="Probst A.J."/>
            <person name="Thomas B.C."/>
            <person name="Singh A."/>
            <person name="Wilkins M.J."/>
            <person name="Karaoz U."/>
            <person name="Brodie E.L."/>
            <person name="Williams K.H."/>
            <person name="Hubbard S.S."/>
            <person name="Banfield J.F."/>
        </authorList>
    </citation>
    <scope>NUCLEOTIDE SEQUENCE [LARGE SCALE GENOMIC DNA]</scope>
</reference>
<dbReference type="InterPro" id="IPR000182">
    <property type="entry name" value="GNAT_dom"/>
</dbReference>
<proteinExistence type="predicted"/>
<dbReference type="PROSITE" id="PS51186">
    <property type="entry name" value="GNAT"/>
    <property type="match status" value="1"/>
</dbReference>
<dbReference type="SUPFAM" id="SSF55729">
    <property type="entry name" value="Acyl-CoA N-acyltransferases (Nat)"/>
    <property type="match status" value="1"/>
</dbReference>
<sequence>MQIRNFKKKDEIQVKKLVTVVLAEFGWKPSPKYDPDFYDLFDFYSVGKSKFFVMEDRNRIIGSVGIEDNGEGQAELRKFFLYKEYRGMGLGEKLVDHALSYSRRNYFKSIHILTDSSLTPAISLYRKKGFEVTKKYSNGDTELKLIL</sequence>
<name>A0A1F8C3A4_9BACT</name>
<dbReference type="PANTHER" id="PTHR13947:SF37">
    <property type="entry name" value="LD18367P"/>
    <property type="match status" value="1"/>
</dbReference>
<protein>
    <recommendedName>
        <fullName evidence="2">N-acetyltransferase domain-containing protein</fullName>
    </recommendedName>
</protein>
<dbReference type="CDD" id="cd04301">
    <property type="entry name" value="NAT_SF"/>
    <property type="match status" value="1"/>
</dbReference>
<dbReference type="AlphaFoldDB" id="A0A1F8C3A4"/>
<comment type="caution">
    <text evidence="3">The sequence shown here is derived from an EMBL/GenBank/DDBJ whole genome shotgun (WGS) entry which is preliminary data.</text>
</comment>
<gene>
    <name evidence="3" type="ORF">A2975_04650</name>
</gene>